<dbReference type="InterPro" id="IPR035093">
    <property type="entry name" value="RelE/ParE_toxin_dom_sf"/>
</dbReference>
<gene>
    <name evidence="2" type="ORF">L7E55_00055</name>
</gene>
<keyword evidence="1" id="KW-1277">Toxin-antitoxin system</keyword>
<dbReference type="InterPro" id="IPR007712">
    <property type="entry name" value="RelE/ParE_toxin"/>
</dbReference>
<evidence type="ECO:0000313" key="2">
    <source>
        <dbReference type="EMBL" id="MDF9406763.1"/>
    </source>
</evidence>
<dbReference type="AlphaFoldDB" id="A0A9X4JV30"/>
<organism evidence="2 3">
    <name type="scientific">Pelotomaculum isophthalicicum JI</name>
    <dbReference type="NCBI Taxonomy" id="947010"/>
    <lineage>
        <taxon>Bacteria</taxon>
        <taxon>Bacillati</taxon>
        <taxon>Bacillota</taxon>
        <taxon>Clostridia</taxon>
        <taxon>Eubacteriales</taxon>
        <taxon>Desulfotomaculaceae</taxon>
        <taxon>Pelotomaculum</taxon>
    </lineage>
</organism>
<comment type="caution">
    <text evidence="2">The sequence shown here is derived from an EMBL/GenBank/DDBJ whole genome shotgun (WGS) entry which is preliminary data.</text>
</comment>
<dbReference type="Pfam" id="PF05016">
    <property type="entry name" value="ParE_toxin"/>
    <property type="match status" value="1"/>
</dbReference>
<protein>
    <submittedName>
        <fullName evidence="2">Type II toxin-antitoxin system RelE/ParE family toxin</fullName>
    </submittedName>
</protein>
<dbReference type="Gene3D" id="3.30.2310.20">
    <property type="entry name" value="RelE-like"/>
    <property type="match status" value="1"/>
</dbReference>
<dbReference type="EMBL" id="JAKOAV010000001">
    <property type="protein sequence ID" value="MDF9406763.1"/>
    <property type="molecule type" value="Genomic_DNA"/>
</dbReference>
<dbReference type="RefSeq" id="WP_277441907.1">
    <property type="nucleotide sequence ID" value="NZ_JAKOAV010000001.1"/>
</dbReference>
<evidence type="ECO:0000313" key="3">
    <source>
        <dbReference type="Proteomes" id="UP001154312"/>
    </source>
</evidence>
<reference evidence="2" key="1">
    <citation type="submission" date="2022-02" db="EMBL/GenBank/DDBJ databases">
        <authorList>
            <person name="Leng L."/>
        </authorList>
    </citation>
    <scope>NUCLEOTIDE SEQUENCE</scope>
    <source>
        <strain evidence="2">JI</strain>
    </source>
</reference>
<sequence>MEKYKLLIFPSAKQDLQDIIDYVNELSPDGAIKLYDEIVEKIGSLSQMSLRCPFVKNPLLKVKGYRVLVVNNYLLFFIVREKTVEIRRIIYGRRRYEFLF</sequence>
<keyword evidence="3" id="KW-1185">Reference proteome</keyword>
<evidence type="ECO:0000256" key="1">
    <source>
        <dbReference type="ARBA" id="ARBA00022649"/>
    </source>
</evidence>
<dbReference type="Proteomes" id="UP001154312">
    <property type="component" value="Unassembled WGS sequence"/>
</dbReference>
<dbReference type="NCBIfam" id="TIGR02385">
    <property type="entry name" value="RelE_StbE"/>
    <property type="match status" value="1"/>
</dbReference>
<name>A0A9X4JV30_9FIRM</name>
<accession>A0A9X4JV30</accession>
<proteinExistence type="predicted"/>